<evidence type="ECO:0000313" key="1">
    <source>
        <dbReference type="EMBL" id="KAA6328314.1"/>
    </source>
</evidence>
<proteinExistence type="predicted"/>
<organism evidence="1">
    <name type="scientific">termite gut metagenome</name>
    <dbReference type="NCBI Taxonomy" id="433724"/>
    <lineage>
        <taxon>unclassified sequences</taxon>
        <taxon>metagenomes</taxon>
        <taxon>organismal metagenomes</taxon>
    </lineage>
</organism>
<protein>
    <submittedName>
        <fullName evidence="1">Uncharacterized protein</fullName>
    </submittedName>
</protein>
<dbReference type="AlphaFoldDB" id="A0A5J4R4U8"/>
<name>A0A5J4R4U8_9ZZZZ</name>
<dbReference type="EMBL" id="SNRY01001841">
    <property type="protein sequence ID" value="KAA6328314.1"/>
    <property type="molecule type" value="Genomic_DNA"/>
</dbReference>
<comment type="caution">
    <text evidence="1">The sequence shown here is derived from an EMBL/GenBank/DDBJ whole genome shotgun (WGS) entry which is preliminary data.</text>
</comment>
<sequence>MENVITLAIIEKLNHSHPDKDNCIILNSFDIKIVNDFNFFEQYQLYITLKAEGYELRYMEKHTIKVKKIKDF</sequence>
<reference evidence="1" key="1">
    <citation type="submission" date="2019-03" db="EMBL/GenBank/DDBJ databases">
        <title>Single cell metagenomics reveals metabolic interactions within the superorganism composed of flagellate Streblomastix strix and complex community of Bacteroidetes bacteria on its surface.</title>
        <authorList>
            <person name="Treitli S.C."/>
            <person name="Kolisko M."/>
            <person name="Husnik F."/>
            <person name="Keeling P."/>
            <person name="Hampl V."/>
        </authorList>
    </citation>
    <scope>NUCLEOTIDE SEQUENCE</scope>
    <source>
        <strain evidence="1">STM</strain>
    </source>
</reference>
<gene>
    <name evidence="1" type="ORF">EZS27_022769</name>
</gene>
<accession>A0A5J4R4U8</accession>